<accession>A0AAD7M787</accession>
<organism evidence="2 3">
    <name type="scientific">Mycena rosella</name>
    <name type="common">Pink bonnet</name>
    <name type="synonym">Agaricus rosellus</name>
    <dbReference type="NCBI Taxonomy" id="1033263"/>
    <lineage>
        <taxon>Eukaryota</taxon>
        <taxon>Fungi</taxon>
        <taxon>Dikarya</taxon>
        <taxon>Basidiomycota</taxon>
        <taxon>Agaricomycotina</taxon>
        <taxon>Agaricomycetes</taxon>
        <taxon>Agaricomycetidae</taxon>
        <taxon>Agaricales</taxon>
        <taxon>Marasmiineae</taxon>
        <taxon>Mycenaceae</taxon>
        <taxon>Mycena</taxon>
    </lineage>
</organism>
<dbReference type="Proteomes" id="UP001221757">
    <property type="component" value="Unassembled WGS sequence"/>
</dbReference>
<feature type="compositionally biased region" description="Pro residues" evidence="1">
    <location>
        <begin position="173"/>
        <end position="193"/>
    </location>
</feature>
<feature type="compositionally biased region" description="Pro residues" evidence="1">
    <location>
        <begin position="15"/>
        <end position="25"/>
    </location>
</feature>
<keyword evidence="3" id="KW-1185">Reference proteome</keyword>
<feature type="region of interest" description="Disordered" evidence="1">
    <location>
        <begin position="1"/>
        <end position="26"/>
    </location>
</feature>
<feature type="region of interest" description="Disordered" evidence="1">
    <location>
        <begin position="70"/>
        <end position="101"/>
    </location>
</feature>
<evidence type="ECO:0000313" key="3">
    <source>
        <dbReference type="Proteomes" id="UP001221757"/>
    </source>
</evidence>
<dbReference type="AlphaFoldDB" id="A0AAD7M787"/>
<gene>
    <name evidence="2" type="ORF">B0H17DRAFT_1039412</name>
</gene>
<sequence length="312" mass="33719">MSVLRSPRSTVVPSGPLPVDLPPVTPLNIPRRKTLCTETVTTLSASSAAALGHSRVASASWATRRPGTMPISIDVGASTRPKIRPLPPIPPTPKSAPPVPRRQISHASLRPLPCVPETNISVSLTPASPLPPPTPLVQSNTHLRAPCALAPPRRFASLSLRLHTSPDALDARVPPPPLPTPPPTPGISEPPSPVSAQRKRMSKLRRHLGESVQLELFPDPGDDTNVFGEKKGADLYSQTVVAVKKLLEIDTDSDDTSSEEDGDDYSLVLVAHGQAPRAVPVKRYSRKWIREKGGERWVEENYSDILRDLRAL</sequence>
<evidence type="ECO:0000256" key="1">
    <source>
        <dbReference type="SAM" id="MobiDB-lite"/>
    </source>
</evidence>
<comment type="caution">
    <text evidence="2">The sequence shown here is derived from an EMBL/GenBank/DDBJ whole genome shotgun (WGS) entry which is preliminary data.</text>
</comment>
<dbReference type="EMBL" id="JARKIE010000010">
    <property type="protein sequence ID" value="KAJ7704364.1"/>
    <property type="molecule type" value="Genomic_DNA"/>
</dbReference>
<protein>
    <submittedName>
        <fullName evidence="2">Uncharacterized protein</fullName>
    </submittedName>
</protein>
<reference evidence="2" key="1">
    <citation type="submission" date="2023-03" db="EMBL/GenBank/DDBJ databases">
        <title>Massive genome expansion in bonnet fungi (Mycena s.s.) driven by repeated elements and novel gene families across ecological guilds.</title>
        <authorList>
            <consortium name="Lawrence Berkeley National Laboratory"/>
            <person name="Harder C.B."/>
            <person name="Miyauchi S."/>
            <person name="Viragh M."/>
            <person name="Kuo A."/>
            <person name="Thoen E."/>
            <person name="Andreopoulos B."/>
            <person name="Lu D."/>
            <person name="Skrede I."/>
            <person name="Drula E."/>
            <person name="Henrissat B."/>
            <person name="Morin E."/>
            <person name="Kohler A."/>
            <person name="Barry K."/>
            <person name="LaButti K."/>
            <person name="Morin E."/>
            <person name="Salamov A."/>
            <person name="Lipzen A."/>
            <person name="Mereny Z."/>
            <person name="Hegedus B."/>
            <person name="Baldrian P."/>
            <person name="Stursova M."/>
            <person name="Weitz H."/>
            <person name="Taylor A."/>
            <person name="Grigoriev I.V."/>
            <person name="Nagy L.G."/>
            <person name="Martin F."/>
            <person name="Kauserud H."/>
        </authorList>
    </citation>
    <scope>NUCLEOTIDE SEQUENCE</scope>
    <source>
        <strain evidence="2">CBHHK067</strain>
    </source>
</reference>
<proteinExistence type="predicted"/>
<name>A0AAD7M787_MYCRO</name>
<feature type="region of interest" description="Disordered" evidence="1">
    <location>
        <begin position="166"/>
        <end position="203"/>
    </location>
</feature>
<evidence type="ECO:0000313" key="2">
    <source>
        <dbReference type="EMBL" id="KAJ7704364.1"/>
    </source>
</evidence>
<feature type="compositionally biased region" description="Pro residues" evidence="1">
    <location>
        <begin position="84"/>
        <end position="100"/>
    </location>
</feature>